<evidence type="ECO:0000313" key="2">
    <source>
        <dbReference type="EMBL" id="KAB2069295.1"/>
    </source>
</evidence>
<dbReference type="OrthoDB" id="10630056at2759"/>
<keyword evidence="1" id="KW-0732">Signal</keyword>
<protein>
    <recommendedName>
        <fullName evidence="4">Secreted protein</fullName>
    </recommendedName>
</protein>
<dbReference type="EMBL" id="CM018209">
    <property type="protein sequence ID" value="KAB2069295.1"/>
    <property type="molecule type" value="Genomic_DNA"/>
</dbReference>
<dbReference type="AlphaFoldDB" id="A0A5J5UNH4"/>
<reference evidence="3" key="1">
    <citation type="journal article" date="2020" name="Nat. Genet.">
        <title>Genomic diversifications of five Gossypium allopolyploid species and their impact on cotton improvement.</title>
        <authorList>
            <person name="Chen Z.J."/>
            <person name="Sreedasyam A."/>
            <person name="Ando A."/>
            <person name="Song Q."/>
            <person name="De Santiago L.M."/>
            <person name="Hulse-Kemp A.M."/>
            <person name="Ding M."/>
            <person name="Ye W."/>
            <person name="Kirkbride R.C."/>
            <person name="Jenkins J."/>
            <person name="Plott C."/>
            <person name="Lovell J."/>
            <person name="Lin Y.M."/>
            <person name="Vaughn R."/>
            <person name="Liu B."/>
            <person name="Simpson S."/>
            <person name="Scheffler B.E."/>
            <person name="Wen L."/>
            <person name="Saski C.A."/>
            <person name="Grover C.E."/>
            <person name="Hu G."/>
            <person name="Conover J.L."/>
            <person name="Carlson J.W."/>
            <person name="Shu S."/>
            <person name="Boston L.B."/>
            <person name="Williams M."/>
            <person name="Peterson D.G."/>
            <person name="McGee K."/>
            <person name="Jones D.C."/>
            <person name="Wendel J.F."/>
            <person name="Stelly D.M."/>
            <person name="Grimwood J."/>
            <person name="Schmutz J."/>
        </authorList>
    </citation>
    <scope>NUCLEOTIDE SEQUENCE [LARGE SCALE GENOMIC DNA]</scope>
    <source>
        <strain evidence="3">cv. 3-79</strain>
    </source>
</reference>
<accession>A0A5J5UNH4</accession>
<feature type="signal peptide" evidence="1">
    <location>
        <begin position="1"/>
        <end position="19"/>
    </location>
</feature>
<organism evidence="2 3">
    <name type="scientific">Gossypium barbadense</name>
    <name type="common">Sea Island cotton</name>
    <name type="synonym">Hibiscus barbadensis</name>
    <dbReference type="NCBI Taxonomy" id="3634"/>
    <lineage>
        <taxon>Eukaryota</taxon>
        <taxon>Viridiplantae</taxon>
        <taxon>Streptophyta</taxon>
        <taxon>Embryophyta</taxon>
        <taxon>Tracheophyta</taxon>
        <taxon>Spermatophyta</taxon>
        <taxon>Magnoliopsida</taxon>
        <taxon>eudicotyledons</taxon>
        <taxon>Gunneridae</taxon>
        <taxon>Pentapetalae</taxon>
        <taxon>rosids</taxon>
        <taxon>malvids</taxon>
        <taxon>Malvales</taxon>
        <taxon>Malvaceae</taxon>
        <taxon>Malvoideae</taxon>
        <taxon>Gossypium</taxon>
    </lineage>
</organism>
<dbReference type="Proteomes" id="UP000327439">
    <property type="component" value="Chromosome A08"/>
</dbReference>
<proteinExistence type="predicted"/>
<evidence type="ECO:0008006" key="4">
    <source>
        <dbReference type="Google" id="ProtNLM"/>
    </source>
</evidence>
<sequence>MLLWFLVAFSSFACLQVHGESTDEGVSTSVQGESTLGRNARWGTWVVAAARRRLRNPKVSELA</sequence>
<feature type="chain" id="PRO_5023921299" description="Secreted protein" evidence="1">
    <location>
        <begin position="20"/>
        <end position="63"/>
    </location>
</feature>
<gene>
    <name evidence="2" type="ORF">ES319_A08G087800v1</name>
</gene>
<name>A0A5J5UNH4_GOSBA</name>
<evidence type="ECO:0000313" key="3">
    <source>
        <dbReference type="Proteomes" id="UP000327439"/>
    </source>
</evidence>
<keyword evidence="3" id="KW-1185">Reference proteome</keyword>
<evidence type="ECO:0000256" key="1">
    <source>
        <dbReference type="SAM" id="SignalP"/>
    </source>
</evidence>